<reference evidence="4" key="1">
    <citation type="submission" date="2023-02" db="EMBL/GenBank/DDBJ databases">
        <title>Mating type loci evolution in Malassezia.</title>
        <authorList>
            <person name="Coelho M.A."/>
        </authorList>
    </citation>
    <scope>NUCLEOTIDE SEQUENCE</scope>
    <source>
        <strain evidence="4">CBS 14136</strain>
    </source>
</reference>
<keyword evidence="1" id="KW-0175">Coiled coil</keyword>
<accession>A0AAF0FD34</accession>
<proteinExistence type="predicted"/>
<feature type="region of interest" description="Disordered" evidence="2">
    <location>
        <begin position="113"/>
        <end position="151"/>
    </location>
</feature>
<feature type="transmembrane region" description="Helical" evidence="3">
    <location>
        <begin position="318"/>
        <end position="339"/>
    </location>
</feature>
<evidence type="ECO:0000313" key="5">
    <source>
        <dbReference type="Proteomes" id="UP001214628"/>
    </source>
</evidence>
<gene>
    <name evidence="4" type="ORF">MPSI1_003829</name>
</gene>
<dbReference type="EMBL" id="CP118381">
    <property type="protein sequence ID" value="WFD45152.1"/>
    <property type="molecule type" value="Genomic_DNA"/>
</dbReference>
<keyword evidence="3" id="KW-1133">Transmembrane helix</keyword>
<name>A0AAF0FD34_9BASI</name>
<evidence type="ECO:0000256" key="3">
    <source>
        <dbReference type="SAM" id="Phobius"/>
    </source>
</evidence>
<organism evidence="4 5">
    <name type="scientific">Malassezia psittaci</name>
    <dbReference type="NCBI Taxonomy" id="1821823"/>
    <lineage>
        <taxon>Eukaryota</taxon>
        <taxon>Fungi</taxon>
        <taxon>Dikarya</taxon>
        <taxon>Basidiomycota</taxon>
        <taxon>Ustilaginomycotina</taxon>
        <taxon>Malasseziomycetes</taxon>
        <taxon>Malasseziales</taxon>
        <taxon>Malasseziaceae</taxon>
        <taxon>Malassezia</taxon>
    </lineage>
</organism>
<feature type="compositionally biased region" description="Basic and acidic residues" evidence="2">
    <location>
        <begin position="11"/>
        <end position="27"/>
    </location>
</feature>
<evidence type="ECO:0000313" key="4">
    <source>
        <dbReference type="EMBL" id="WFD45152.1"/>
    </source>
</evidence>
<feature type="region of interest" description="Disordered" evidence="2">
    <location>
        <begin position="1"/>
        <end position="40"/>
    </location>
</feature>
<dbReference type="AlphaFoldDB" id="A0AAF0FD34"/>
<feature type="coiled-coil region" evidence="1">
    <location>
        <begin position="46"/>
        <end position="73"/>
    </location>
</feature>
<keyword evidence="5" id="KW-1185">Reference proteome</keyword>
<dbReference type="Proteomes" id="UP001214628">
    <property type="component" value="Chromosome 7"/>
</dbReference>
<sequence>MAPSRPVMSVDVDKNADLIHDHQDVEQHSSSTASNRSRLSLTEVYERIREEEAREYQREQQEQQNRRERWREGYQALSGISRRKSALFNQPQLSSQDFSDLQSIDAQDHTDVNKQYAQETSNPAGTEPSRSIASLPVDNSSPAESTENSSLPLEIRDAATSSIQHSPTSPPNLEPKIETVNPLQAYELKTILHLLKKTLNEQSSDSNDITSDDASVADMLRNIQADLRDLPVDIKHAVTNSKGVVDALAIGPNLENIFKEDAQYANRLDALRSRLGVLATELGSPKDIPHPSQLEQMEETAANYLFGLNTTIFRSSPFKWVFCITLSLVLMTALAVHILQSYADHLAMYTYSDPFYPEFYPVPEFSMKLLPRNVRYNVPFTAQYQRSIAHLLIPTSENYSV</sequence>
<evidence type="ECO:0000256" key="2">
    <source>
        <dbReference type="SAM" id="MobiDB-lite"/>
    </source>
</evidence>
<keyword evidence="3" id="KW-0812">Transmembrane</keyword>
<feature type="compositionally biased region" description="Low complexity" evidence="2">
    <location>
        <begin position="29"/>
        <end position="40"/>
    </location>
</feature>
<protein>
    <submittedName>
        <fullName evidence="4">Uncharacterized protein</fullName>
    </submittedName>
</protein>
<keyword evidence="3" id="KW-0472">Membrane</keyword>
<evidence type="ECO:0000256" key="1">
    <source>
        <dbReference type="SAM" id="Coils"/>
    </source>
</evidence>